<reference evidence="2" key="2">
    <citation type="submission" date="2022-10" db="EMBL/GenBank/DDBJ databases">
        <authorList>
            <consortium name="ENA_rothamsted_submissions"/>
            <consortium name="culmorum"/>
            <person name="King R."/>
        </authorList>
    </citation>
    <scope>NUCLEOTIDE SEQUENCE</scope>
</reference>
<evidence type="ECO:0000313" key="2">
    <source>
        <dbReference type="EMBL" id="CAH1730937.1"/>
    </source>
</evidence>
<name>A0A9P0J6I5_APHGO</name>
<sequence length="163" mass="18973">MAMFIFSINANSFPTLYYSIQVKLNTRHSALLNFPNFLIIVTLKHMMIIIIIYNLVITHPHIVFASRHPSYRYHTNQNNIIIKFSSSNEFQMTILVAHLCFIRNFTPYHTSRVVGSRICIVVVIVLILPLFLFIVAYFLRVDNFHFSFSKKSVYAHTCTALLV</sequence>
<proteinExistence type="predicted"/>
<evidence type="ECO:0000256" key="1">
    <source>
        <dbReference type="SAM" id="Phobius"/>
    </source>
</evidence>
<accession>A0A9P0J6I5</accession>
<feature type="transmembrane region" description="Helical" evidence="1">
    <location>
        <begin position="118"/>
        <end position="139"/>
    </location>
</feature>
<keyword evidence="1" id="KW-0812">Transmembrane</keyword>
<gene>
    <name evidence="2" type="ORF">APHIGO_LOCUS7742</name>
</gene>
<keyword evidence="3" id="KW-1185">Reference proteome</keyword>
<evidence type="ECO:0000313" key="3">
    <source>
        <dbReference type="Proteomes" id="UP001154329"/>
    </source>
</evidence>
<keyword evidence="1" id="KW-0472">Membrane</keyword>
<protein>
    <submittedName>
        <fullName evidence="2">Uncharacterized protein</fullName>
    </submittedName>
</protein>
<feature type="transmembrane region" description="Helical" evidence="1">
    <location>
        <begin position="37"/>
        <end position="57"/>
    </location>
</feature>
<reference evidence="2" key="1">
    <citation type="submission" date="2022-02" db="EMBL/GenBank/DDBJ databases">
        <authorList>
            <person name="King R."/>
        </authorList>
    </citation>
    <scope>NUCLEOTIDE SEQUENCE</scope>
</reference>
<dbReference type="EMBL" id="OU899036">
    <property type="protein sequence ID" value="CAH1730937.1"/>
    <property type="molecule type" value="Genomic_DNA"/>
</dbReference>
<dbReference type="Proteomes" id="UP001154329">
    <property type="component" value="Chromosome 3"/>
</dbReference>
<organism evidence="2 3">
    <name type="scientific">Aphis gossypii</name>
    <name type="common">Cotton aphid</name>
    <dbReference type="NCBI Taxonomy" id="80765"/>
    <lineage>
        <taxon>Eukaryota</taxon>
        <taxon>Metazoa</taxon>
        <taxon>Ecdysozoa</taxon>
        <taxon>Arthropoda</taxon>
        <taxon>Hexapoda</taxon>
        <taxon>Insecta</taxon>
        <taxon>Pterygota</taxon>
        <taxon>Neoptera</taxon>
        <taxon>Paraneoptera</taxon>
        <taxon>Hemiptera</taxon>
        <taxon>Sternorrhyncha</taxon>
        <taxon>Aphidomorpha</taxon>
        <taxon>Aphidoidea</taxon>
        <taxon>Aphididae</taxon>
        <taxon>Aphidini</taxon>
        <taxon>Aphis</taxon>
        <taxon>Aphis</taxon>
    </lineage>
</organism>
<keyword evidence="1" id="KW-1133">Transmembrane helix</keyword>
<dbReference type="AlphaFoldDB" id="A0A9P0J6I5"/>